<organism evidence="1">
    <name type="scientific">viral metagenome</name>
    <dbReference type="NCBI Taxonomy" id="1070528"/>
    <lineage>
        <taxon>unclassified sequences</taxon>
        <taxon>metagenomes</taxon>
        <taxon>organismal metagenomes</taxon>
    </lineage>
</organism>
<proteinExistence type="predicted"/>
<accession>A0A6M3LRC3</accession>
<dbReference type="AlphaFoldDB" id="A0A6M3LRC3"/>
<gene>
    <name evidence="1" type="ORF">MM415B05481_0011</name>
</gene>
<dbReference type="EMBL" id="MT143305">
    <property type="protein sequence ID" value="QJA95328.1"/>
    <property type="molecule type" value="Genomic_DNA"/>
</dbReference>
<sequence length="69" mass="8508">MLYFDRFDICEAYYLYAHDWHGGQWSRLYEVFDRLHKLKFKPGPLFGYWSLSENGKNIYNGLVERRHMQ</sequence>
<protein>
    <submittedName>
        <fullName evidence="1">Uncharacterized protein</fullName>
    </submittedName>
</protein>
<reference evidence="1" key="1">
    <citation type="submission" date="2020-03" db="EMBL/GenBank/DDBJ databases">
        <title>The deep terrestrial virosphere.</title>
        <authorList>
            <person name="Holmfeldt K."/>
            <person name="Nilsson E."/>
            <person name="Simone D."/>
            <person name="Lopez-Fernandez M."/>
            <person name="Wu X."/>
            <person name="de Brujin I."/>
            <person name="Lundin D."/>
            <person name="Andersson A."/>
            <person name="Bertilsson S."/>
            <person name="Dopson M."/>
        </authorList>
    </citation>
    <scope>NUCLEOTIDE SEQUENCE</scope>
    <source>
        <strain evidence="1">MM415B05481</strain>
    </source>
</reference>
<name>A0A6M3LRC3_9ZZZZ</name>
<evidence type="ECO:0000313" key="1">
    <source>
        <dbReference type="EMBL" id="QJA95328.1"/>
    </source>
</evidence>